<keyword evidence="7 14" id="KW-0418">Kinase</keyword>
<reference evidence="14 15" key="2">
    <citation type="journal article" date="2012" name="Int. J. Syst. Evol. Microbiol.">
        <title>Magnetococcus marinus gen. nov., sp. nov., a marine, magnetotactic bacterium that represents a novel lineage (Magnetococcaceae fam. nov.; Magnetococcales ord. nov.) at the base of the Alphaproteobacteria.</title>
        <authorList>
            <person name="Bazylinski D.A."/>
            <person name="Williams T.J."/>
            <person name="Lefevre C.T."/>
            <person name="Berg R.J."/>
            <person name="Zhang C.L."/>
            <person name="Bowser S.S."/>
            <person name="Dean A.J."/>
            <person name="Beveridge T.J."/>
        </authorList>
    </citation>
    <scope>NUCLEOTIDE SEQUENCE [LARGE SCALE GENOMIC DNA]</scope>
    <source>
        <strain evidence="15">ATCC BAA-1437 / JCM 17883 / MC-1</strain>
    </source>
</reference>
<dbReference type="KEGG" id="mgm:Mmc1_0330"/>
<feature type="domain" description="7,8-dihydro-6-hydroxymethylpterin-pyrophosphokinase" evidence="13">
    <location>
        <begin position="10"/>
        <end position="135"/>
    </location>
</feature>
<dbReference type="HOGENOM" id="CLU_097916_2_0_5"/>
<evidence type="ECO:0000256" key="7">
    <source>
        <dbReference type="ARBA" id="ARBA00022777"/>
    </source>
</evidence>
<protein>
    <recommendedName>
        <fullName evidence="4">2-amino-4-hydroxy-6-hydroxymethyldihydropteridine pyrophosphokinase</fullName>
        <ecNumber evidence="3">2.7.6.3</ecNumber>
    </recommendedName>
    <alternativeName>
        <fullName evidence="11">6-hydroxymethyl-7,8-dihydropterin pyrophosphokinase</fullName>
    </alternativeName>
    <alternativeName>
        <fullName evidence="12">7,8-dihydro-6-hydroxymethylpterin-pyrophosphokinase</fullName>
    </alternativeName>
</protein>
<comment type="similarity">
    <text evidence="2">Belongs to the HPPK family.</text>
</comment>
<dbReference type="Pfam" id="PF01288">
    <property type="entry name" value="HPPK"/>
    <property type="match status" value="1"/>
</dbReference>
<keyword evidence="5" id="KW-0808">Transferase</keyword>
<accession>A0L4G3</accession>
<sequence>MVPCDGPVLVAFGASLNPLYHLELGLRRLHALLGIVAISDVYQSRPVNGAVGDPPFLNGAVRLEQAPEPWALRALLRQIEAEQGRERGDNPNAPRTLDLDIALMGSQIMDEPLLRIPDPHWLARPFVALPMAQLAAAWRHPEHPYSLAQLAARFDPLPVGMHKDLEATRRLRQILPPFPNTV</sequence>
<dbReference type="PANTHER" id="PTHR43071:SF1">
    <property type="entry name" value="2-AMINO-4-HYDROXY-6-HYDROXYMETHYLDIHYDROPTERIDINE PYROPHOSPHOKINASE"/>
    <property type="match status" value="1"/>
</dbReference>
<dbReference type="EC" id="2.7.6.3" evidence="3"/>
<evidence type="ECO:0000256" key="9">
    <source>
        <dbReference type="ARBA" id="ARBA00022909"/>
    </source>
</evidence>
<dbReference type="eggNOG" id="COG0801">
    <property type="taxonomic scope" value="Bacteria"/>
</dbReference>
<dbReference type="EMBL" id="CP000471">
    <property type="protein sequence ID" value="ABK42856.1"/>
    <property type="molecule type" value="Genomic_DNA"/>
</dbReference>
<evidence type="ECO:0000256" key="2">
    <source>
        <dbReference type="ARBA" id="ARBA00005810"/>
    </source>
</evidence>
<reference evidence="15" key="1">
    <citation type="journal article" date="2009" name="Appl. Environ. Microbiol.">
        <title>Complete genome sequence of the chemolithoautotrophic marine magnetotactic coccus strain MC-1.</title>
        <authorList>
            <person name="Schubbe S."/>
            <person name="Williams T.J."/>
            <person name="Xie G."/>
            <person name="Kiss H.E."/>
            <person name="Brettin T.S."/>
            <person name="Martinez D."/>
            <person name="Ross C.A."/>
            <person name="Schuler D."/>
            <person name="Cox B.L."/>
            <person name="Nealson K.H."/>
            <person name="Bazylinski D.A."/>
        </authorList>
    </citation>
    <scope>NUCLEOTIDE SEQUENCE [LARGE SCALE GENOMIC DNA]</scope>
    <source>
        <strain evidence="15">ATCC BAA-1437 / JCM 17883 / MC-1</strain>
    </source>
</reference>
<dbReference type="CDD" id="cd00483">
    <property type="entry name" value="HPPK"/>
    <property type="match status" value="1"/>
</dbReference>
<dbReference type="GO" id="GO:0005524">
    <property type="term" value="F:ATP binding"/>
    <property type="evidence" value="ECO:0007669"/>
    <property type="project" value="UniProtKB-KW"/>
</dbReference>
<comment type="function">
    <text evidence="10">Catalyzes the transfer of pyrophosphate from adenosine triphosphate (ATP) to 6-hydroxymethyl-7,8-dihydropterin, an enzymatic step in folate biosynthesis pathway.</text>
</comment>
<dbReference type="GO" id="GO:0003848">
    <property type="term" value="F:2-amino-4-hydroxy-6-hydroxymethyldihydropteridine diphosphokinase activity"/>
    <property type="evidence" value="ECO:0007669"/>
    <property type="project" value="UniProtKB-EC"/>
</dbReference>
<keyword evidence="8" id="KW-0067">ATP-binding</keyword>
<dbReference type="GO" id="GO:0046656">
    <property type="term" value="P:folic acid biosynthetic process"/>
    <property type="evidence" value="ECO:0007669"/>
    <property type="project" value="UniProtKB-KW"/>
</dbReference>
<dbReference type="STRING" id="156889.Mmc1_0330"/>
<proteinExistence type="inferred from homology"/>
<dbReference type="PANTHER" id="PTHR43071">
    <property type="entry name" value="2-AMINO-4-HYDROXY-6-HYDROXYMETHYLDIHYDROPTERIDINE PYROPHOSPHOKINASE"/>
    <property type="match status" value="1"/>
</dbReference>
<evidence type="ECO:0000256" key="3">
    <source>
        <dbReference type="ARBA" id="ARBA00013253"/>
    </source>
</evidence>
<evidence type="ECO:0000313" key="14">
    <source>
        <dbReference type="EMBL" id="ABK42856.1"/>
    </source>
</evidence>
<evidence type="ECO:0000256" key="6">
    <source>
        <dbReference type="ARBA" id="ARBA00022741"/>
    </source>
</evidence>
<evidence type="ECO:0000256" key="11">
    <source>
        <dbReference type="ARBA" id="ARBA00029766"/>
    </source>
</evidence>
<evidence type="ECO:0000313" key="15">
    <source>
        <dbReference type="Proteomes" id="UP000002586"/>
    </source>
</evidence>
<evidence type="ECO:0000256" key="8">
    <source>
        <dbReference type="ARBA" id="ARBA00022840"/>
    </source>
</evidence>
<name>A0L4G3_MAGMM</name>
<dbReference type="InterPro" id="IPR035907">
    <property type="entry name" value="Hppk_sf"/>
</dbReference>
<evidence type="ECO:0000256" key="4">
    <source>
        <dbReference type="ARBA" id="ARBA00016218"/>
    </source>
</evidence>
<dbReference type="InterPro" id="IPR000550">
    <property type="entry name" value="Hppk"/>
</dbReference>
<dbReference type="NCBIfam" id="TIGR01498">
    <property type="entry name" value="folK"/>
    <property type="match status" value="1"/>
</dbReference>
<dbReference type="Gene3D" id="3.30.70.560">
    <property type="entry name" value="7,8-Dihydro-6-hydroxymethylpterin-pyrophosphokinase HPPK"/>
    <property type="match status" value="1"/>
</dbReference>
<evidence type="ECO:0000256" key="10">
    <source>
        <dbReference type="ARBA" id="ARBA00029409"/>
    </source>
</evidence>
<organism evidence="14 15">
    <name type="scientific">Magnetococcus marinus (strain ATCC BAA-1437 / JCM 17883 / MC-1)</name>
    <dbReference type="NCBI Taxonomy" id="156889"/>
    <lineage>
        <taxon>Bacteria</taxon>
        <taxon>Pseudomonadati</taxon>
        <taxon>Pseudomonadota</taxon>
        <taxon>Magnetococcia</taxon>
        <taxon>Magnetococcales</taxon>
        <taxon>Magnetococcaceae</taxon>
        <taxon>Magnetococcus</taxon>
    </lineage>
</organism>
<dbReference type="SUPFAM" id="SSF55083">
    <property type="entry name" value="6-hydroxymethyl-7,8-dihydropterin pyrophosphokinase, HPPK"/>
    <property type="match status" value="1"/>
</dbReference>
<dbReference type="AlphaFoldDB" id="A0L4G3"/>
<evidence type="ECO:0000259" key="13">
    <source>
        <dbReference type="Pfam" id="PF01288"/>
    </source>
</evidence>
<dbReference type="UniPathway" id="UPA00077">
    <property type="reaction ID" value="UER00155"/>
</dbReference>
<dbReference type="GO" id="GO:0016301">
    <property type="term" value="F:kinase activity"/>
    <property type="evidence" value="ECO:0007669"/>
    <property type="project" value="UniProtKB-KW"/>
</dbReference>
<evidence type="ECO:0000256" key="5">
    <source>
        <dbReference type="ARBA" id="ARBA00022679"/>
    </source>
</evidence>
<gene>
    <name evidence="14" type="ordered locus">Mmc1_0330</name>
</gene>
<dbReference type="Proteomes" id="UP000002586">
    <property type="component" value="Chromosome"/>
</dbReference>
<keyword evidence="9" id="KW-0289">Folate biosynthesis</keyword>
<dbReference type="GO" id="GO:0046654">
    <property type="term" value="P:tetrahydrofolate biosynthetic process"/>
    <property type="evidence" value="ECO:0007669"/>
    <property type="project" value="UniProtKB-UniPathway"/>
</dbReference>
<evidence type="ECO:0000256" key="1">
    <source>
        <dbReference type="ARBA" id="ARBA00005051"/>
    </source>
</evidence>
<comment type="pathway">
    <text evidence="1">Cofactor biosynthesis; tetrahydrofolate biosynthesis; 2-amino-4-hydroxy-6-hydroxymethyl-7,8-dihydropteridine diphosphate from 7,8-dihydroneopterin triphosphate: step 4/4.</text>
</comment>
<evidence type="ECO:0000256" key="12">
    <source>
        <dbReference type="ARBA" id="ARBA00033413"/>
    </source>
</evidence>
<keyword evidence="6" id="KW-0547">Nucleotide-binding</keyword>
<keyword evidence="15" id="KW-1185">Reference proteome</keyword>